<dbReference type="EC" id="3.2.1.25" evidence="2"/>
<dbReference type="STRING" id="1579316.RC74_16545"/>
<dbReference type="PANTHER" id="PTHR43730">
    <property type="entry name" value="BETA-MANNOSIDASE"/>
    <property type="match status" value="1"/>
</dbReference>
<dbReference type="Gene3D" id="3.20.20.80">
    <property type="entry name" value="Glycosidases"/>
    <property type="match status" value="1"/>
</dbReference>
<dbReference type="SUPFAM" id="SSF51445">
    <property type="entry name" value="(Trans)glycosidases"/>
    <property type="match status" value="1"/>
</dbReference>
<dbReference type="OrthoDB" id="9758603at2"/>
<dbReference type="Gene3D" id="2.60.40.10">
    <property type="entry name" value="Immunoglobulins"/>
    <property type="match status" value="2"/>
</dbReference>
<dbReference type="SUPFAM" id="SSF49785">
    <property type="entry name" value="Galactose-binding domain-like"/>
    <property type="match status" value="1"/>
</dbReference>
<evidence type="ECO:0000256" key="2">
    <source>
        <dbReference type="ARBA" id="ARBA00012754"/>
    </source>
</evidence>
<accession>A0A126V4N6</accession>
<dbReference type="KEGG" id="hat:RC74_16545"/>
<dbReference type="FunFam" id="3.20.20.80:FF:000050">
    <property type="entry name" value="Beta-mannosidase B"/>
    <property type="match status" value="1"/>
</dbReference>
<dbReference type="AlphaFoldDB" id="A0A126V4N6"/>
<gene>
    <name evidence="8" type="ORF">RC74_16545</name>
</gene>
<evidence type="ECO:0000313" key="8">
    <source>
        <dbReference type="EMBL" id="AML52659.1"/>
    </source>
</evidence>
<dbReference type="InterPro" id="IPR017853">
    <property type="entry name" value="GH"/>
</dbReference>
<evidence type="ECO:0000259" key="7">
    <source>
        <dbReference type="Pfam" id="PF22666"/>
    </source>
</evidence>
<organism evidence="8 9">
    <name type="scientific">Falsihalocynthiibacter arcticus</name>
    <dbReference type="NCBI Taxonomy" id="1579316"/>
    <lineage>
        <taxon>Bacteria</taxon>
        <taxon>Pseudomonadati</taxon>
        <taxon>Pseudomonadota</taxon>
        <taxon>Alphaproteobacteria</taxon>
        <taxon>Rhodobacterales</taxon>
        <taxon>Roseobacteraceae</taxon>
        <taxon>Falsihalocynthiibacter</taxon>
    </lineage>
</organism>
<dbReference type="SUPFAM" id="SSF49303">
    <property type="entry name" value="beta-Galactosidase/glucuronidase domain"/>
    <property type="match status" value="2"/>
</dbReference>
<dbReference type="Proteomes" id="UP000070371">
    <property type="component" value="Chromosome"/>
</dbReference>
<name>A0A126V4N6_9RHOB</name>
<dbReference type="Pfam" id="PF17753">
    <property type="entry name" value="Ig_mannosidase"/>
    <property type="match status" value="1"/>
</dbReference>
<sequence>MMLNGVWALEDAQGDYRVEMILPGDGISALFAAGEIPDPYFGRNEHDLRWIADRDWRATRSFTLTATDCDLFLTGLDTIVDVLINGTKVLSAQNVFRTYRVDLSEVAHVGENTIELYFHSNTKEAAKRYAEHPYPVPYLHMNCPIPHGNMIRKAQCDFGWDWNIALAPFGVIGDIELCPQSQTRITGVIVDQAHDGQNVTVTVRAPFESCETRDIPFEIAFCGQSITGVVAARNGVLEAAITLVSPALWWPVGMGEQALHDLDVTLGDSTQTRRIGLRDMAFLAQKDDVGVGFKFRVNGVDTYAKGANWIPADALSGRITQAGVRDLLQSAVDANMNMIRVWGGGRYEPDWFYDFCDEMGLMVWQDFMFACNLFPADAAFLAEVDCEVRETVTRLYHHASLALWCGDNELVGALTWYEESKENRDLYLVAYDRLNTQIERALRAVVPEANWWASSPSAGPMNFGDAWHDDTAGDMHFWSVWHEGKDFEHYRDIKPRFCSEFGFQSYASMDVIRSFTTENDRNIAAPTLESHQKNHGGNARIAETMFRYFRFPTGFDDFVYLSQIQHGLALKTAVSYWRSLKPHCMGALIWQLNDTWPVASWASLNYGGSWKLPHYMIGEFFQPVFVTIVPEGEMLVLKAVNDLREPIDIAVKLAATKPDGSSRILVEVNARVGPDVAKSLAGIATSELAVDEILTYCWTGSDGTEANDHFMLRPYKSYDLVTADLKLEVVPNEEGYEISVTSSALALYVALEASIAGRFSQNVMTITPKTPAKIQFTPKTSGEVPIFTVKDLHSATYG</sequence>
<keyword evidence="4" id="KW-0325">Glycoprotein</keyword>
<proteinExistence type="predicted"/>
<dbReference type="InterPro" id="IPR050887">
    <property type="entry name" value="Beta-mannosidase_GH2"/>
</dbReference>
<protein>
    <recommendedName>
        <fullName evidence="2">beta-mannosidase</fullName>
        <ecNumber evidence="2">3.2.1.25</ecNumber>
    </recommendedName>
</protein>
<evidence type="ECO:0000313" key="9">
    <source>
        <dbReference type="Proteomes" id="UP000070371"/>
    </source>
</evidence>
<evidence type="ECO:0000256" key="1">
    <source>
        <dbReference type="ARBA" id="ARBA00000829"/>
    </source>
</evidence>
<comment type="catalytic activity">
    <reaction evidence="1">
        <text>Hydrolysis of terminal, non-reducing beta-D-mannose residues in beta-D-mannosides.</text>
        <dbReference type="EC" id="3.2.1.25"/>
    </reaction>
</comment>
<dbReference type="InterPro" id="IPR041625">
    <property type="entry name" value="Beta-mannosidase_Ig"/>
</dbReference>
<dbReference type="Pfam" id="PF22666">
    <property type="entry name" value="Glyco_hydro_2_N2"/>
    <property type="match status" value="1"/>
</dbReference>
<evidence type="ECO:0000256" key="4">
    <source>
        <dbReference type="ARBA" id="ARBA00023180"/>
    </source>
</evidence>
<dbReference type="GO" id="GO:0004567">
    <property type="term" value="F:beta-mannosidase activity"/>
    <property type="evidence" value="ECO:0007669"/>
    <property type="project" value="UniProtKB-EC"/>
</dbReference>
<feature type="domain" description="Beta-mannosidase Ig-fold" evidence="6">
    <location>
        <begin position="722"/>
        <end position="783"/>
    </location>
</feature>
<dbReference type="InterPro" id="IPR054593">
    <property type="entry name" value="Beta-mannosidase-like_N2"/>
</dbReference>
<keyword evidence="9" id="KW-1185">Reference proteome</keyword>
<evidence type="ECO:0000256" key="3">
    <source>
        <dbReference type="ARBA" id="ARBA00022801"/>
    </source>
</evidence>
<evidence type="ECO:0000256" key="5">
    <source>
        <dbReference type="ARBA" id="ARBA00023295"/>
    </source>
</evidence>
<dbReference type="EMBL" id="CP014327">
    <property type="protein sequence ID" value="AML52659.1"/>
    <property type="molecule type" value="Genomic_DNA"/>
</dbReference>
<keyword evidence="3" id="KW-0378">Hydrolase</keyword>
<evidence type="ECO:0000259" key="6">
    <source>
        <dbReference type="Pfam" id="PF17753"/>
    </source>
</evidence>
<dbReference type="InterPro" id="IPR036156">
    <property type="entry name" value="Beta-gal/glucu_dom_sf"/>
</dbReference>
<feature type="domain" description="Beta-mannosidase-like galactose-binding" evidence="7">
    <location>
        <begin position="7"/>
        <end position="172"/>
    </location>
</feature>
<dbReference type="GO" id="GO:0006516">
    <property type="term" value="P:glycoprotein catabolic process"/>
    <property type="evidence" value="ECO:0007669"/>
    <property type="project" value="TreeGrafter"/>
</dbReference>
<dbReference type="InterPro" id="IPR013783">
    <property type="entry name" value="Ig-like_fold"/>
</dbReference>
<dbReference type="InterPro" id="IPR008979">
    <property type="entry name" value="Galactose-bd-like_sf"/>
</dbReference>
<keyword evidence="5" id="KW-0326">Glycosidase</keyword>
<dbReference type="Gene3D" id="2.60.120.260">
    <property type="entry name" value="Galactose-binding domain-like"/>
    <property type="match status" value="1"/>
</dbReference>
<dbReference type="PANTHER" id="PTHR43730:SF1">
    <property type="entry name" value="BETA-MANNOSIDASE"/>
    <property type="match status" value="1"/>
</dbReference>
<reference evidence="8 9" key="1">
    <citation type="submission" date="2016-02" db="EMBL/GenBank/DDBJ databases">
        <title>Complete genome sequence of Halocynthiibacter arcticus PAMC 20958t from arctic marine sediment.</title>
        <authorList>
            <person name="Lee Y.M."/>
            <person name="Baek K."/>
            <person name="Lee H.K."/>
            <person name="Shin S.C."/>
        </authorList>
    </citation>
    <scope>NUCLEOTIDE SEQUENCE [LARGE SCALE GENOMIC DNA]</scope>
    <source>
        <strain evidence="8">PAMC 20958</strain>
    </source>
</reference>
<dbReference type="RefSeq" id="WP_052274963.1">
    <property type="nucleotide sequence ID" value="NZ_CP014327.1"/>
</dbReference>